<name>A0ABR2UVD8_9PEZI</name>
<evidence type="ECO:0008006" key="3">
    <source>
        <dbReference type="Google" id="ProtNLM"/>
    </source>
</evidence>
<dbReference type="EMBL" id="JARVKF010000363">
    <property type="protein sequence ID" value="KAK9418630.1"/>
    <property type="molecule type" value="Genomic_DNA"/>
</dbReference>
<protein>
    <recommendedName>
        <fullName evidence="3">F-box domain-containing protein</fullName>
    </recommendedName>
</protein>
<keyword evidence="2" id="KW-1185">Reference proteome</keyword>
<organism evidence="1 2">
    <name type="scientific">Seiridium unicorne</name>
    <dbReference type="NCBI Taxonomy" id="138068"/>
    <lineage>
        <taxon>Eukaryota</taxon>
        <taxon>Fungi</taxon>
        <taxon>Dikarya</taxon>
        <taxon>Ascomycota</taxon>
        <taxon>Pezizomycotina</taxon>
        <taxon>Sordariomycetes</taxon>
        <taxon>Xylariomycetidae</taxon>
        <taxon>Amphisphaeriales</taxon>
        <taxon>Sporocadaceae</taxon>
        <taxon>Seiridium</taxon>
    </lineage>
</organism>
<accession>A0ABR2UVD8</accession>
<comment type="caution">
    <text evidence="1">The sequence shown here is derived from an EMBL/GenBank/DDBJ whole genome shotgun (WGS) entry which is preliminary data.</text>
</comment>
<proteinExistence type="predicted"/>
<sequence length="241" mass="27863">MENTGKSVRTIHFPLEIWAHVLRHLANDNDFPEVWAACRRVSRTFKTAAEIAFVIEALPEVNINISLMGCVGRNHEGVACLRFKGLSQNGQRVHYGKPGDDTIFLQAEICADRRPGHIHDDREHGNLPLLIEWTQNVYISVCRGPASYYFWSDDYKQLLRHVWLRPNTERSMEMIVHHINHEVSFLWKPMLRLFLRDTQDWSAAKAKGFTREDSRSRVDGYALSSERVGANKRDDIVPLLE</sequence>
<gene>
    <name evidence="1" type="ORF">SUNI508_07887</name>
</gene>
<evidence type="ECO:0000313" key="2">
    <source>
        <dbReference type="Proteomes" id="UP001408356"/>
    </source>
</evidence>
<evidence type="ECO:0000313" key="1">
    <source>
        <dbReference type="EMBL" id="KAK9418630.1"/>
    </source>
</evidence>
<dbReference type="Proteomes" id="UP001408356">
    <property type="component" value="Unassembled WGS sequence"/>
</dbReference>
<reference evidence="1 2" key="1">
    <citation type="journal article" date="2024" name="J. Plant Pathol.">
        <title>Sequence and assembly of the genome of Seiridium unicorne, isolate CBS 538.82, causal agent of cypress canker disease.</title>
        <authorList>
            <person name="Scali E."/>
            <person name="Rocca G.D."/>
            <person name="Danti R."/>
            <person name="Garbelotto M."/>
            <person name="Barberini S."/>
            <person name="Baroncelli R."/>
            <person name="Emiliani G."/>
        </authorList>
    </citation>
    <scope>NUCLEOTIDE SEQUENCE [LARGE SCALE GENOMIC DNA]</scope>
    <source>
        <strain evidence="1 2">BM-138-508</strain>
    </source>
</reference>